<feature type="region of interest" description="Disordered" evidence="1">
    <location>
        <begin position="785"/>
        <end position="879"/>
    </location>
</feature>
<dbReference type="InterPro" id="IPR016441">
    <property type="entry name" value="Tti1"/>
</dbReference>
<proteinExistence type="predicted"/>
<dbReference type="HOGENOM" id="CLU_005544_0_0_1"/>
<evidence type="ECO:0000313" key="5">
    <source>
        <dbReference type="Proteomes" id="UP000007796"/>
    </source>
</evidence>
<evidence type="ECO:0000313" key="4">
    <source>
        <dbReference type="EMBL" id="EFX03985.1"/>
    </source>
</evidence>
<dbReference type="Pfam" id="PF24181">
    <property type="entry name" value="TPR_TTI1_C"/>
    <property type="match status" value="1"/>
</dbReference>
<sequence>MDPGQRFRNSTTKRSEFFGKLKPCCLEIVKALRRGSSSERDAASTAGSLTAITEQLHGILVDQVGYDSPVLDAGMADYVFFPLLPIFQHIGDYPARVVENATKCLSVLIQHGWKTSISKENAHEFLILLTSVVTGGADPGSRPGAKPEWPEETVVEGYKALSALMRAAGASSGRVSPLVTTNAIPALAHTVTVLLEGVTDSIIVGVQLEALGAVEALYTTVKDQEALAAFLPGTVSSLVRAVSAPGSQKAPKRVVIRTLEVLYAVLVNALGDLQTRHLHLLTKDTKLSSEGPKSDIASTTRPKLDASWLRATAAQVKVALASVLKLRNHESEDVQGAVRQLCLGLLDECHMSLADSASILVESAIVTAEDEDHTTTKDGEAGFQALGSLDVGLRGLGPQTTLADLAILYPELADVAKETAYSWANSLSRSMQASDEGIKRHAIRNLQKAIAILEVLRVDSTTLENTLSSALRDSVMSLALASASPRAAVNDADTDDILETGVSAIVPQEFQSAEEQSYKPVLLGLGSQKVTRDALLGLLAHIGSSSQQVRLASEMLYFVRDSDGLEQVAAFWLSFELVKASFSRSADIDSLLDLGAFGDGDGDGPEAVLEDLLSFSVGRLASHSDTVDNGDWRLGAVAMEITAFAASRVKEAFRPELIDVLYPIATYLGSPQAELRSHAITTLNSLAVSCGYTSVSELIIDNVDYMLNSVSLRLNTFDISPASTKVLTMMIRLAGPRLVPYLDDAVAAIFAALDNYHGYPLFVESLFSVLGEVVQQSVKSDTLLLESVPSEAGPSRNRKRRGAASTTGDLLDILDERAKRRKTDDTEHIRSRPKHTKQPWKSEADELLRKREAGDMAENEGEEGTEAKADDKVTSPEDAKTPTYALLARITTLTQHYLTSPTPTLRKALLDLLATVAPALAPDENAFLPLVNSVWPVMITRLYDGEPYVVTAACAAIGSLCASAGDFLASRIKAEWHASLRRWCVRVKAEAASKSGRAGVGSRESGVNTVKTSSLLQIRGRPSGHSSIAASGSSTGVLLPIRSAVGDVEKVSELLQLSSGHGSAVAEPSPSFTAGLGRFAQAVQIWEAVAGLLTDIVTYVKLDDEIYDQILDLLLATPPSAKTAAGRPVRLLPAALEQKAREALEVVNADAVWLAQLGAGQLEDSSWVVVKPPELEGVRFASLTGVETRAGESTLVDT</sequence>
<organism evidence="5">
    <name type="scientific">Grosmannia clavigera (strain kw1407 / UAMH 11150)</name>
    <name type="common">Blue stain fungus</name>
    <name type="synonym">Graphiocladiella clavigera</name>
    <dbReference type="NCBI Taxonomy" id="655863"/>
    <lineage>
        <taxon>Eukaryota</taxon>
        <taxon>Fungi</taxon>
        <taxon>Dikarya</taxon>
        <taxon>Ascomycota</taxon>
        <taxon>Pezizomycotina</taxon>
        <taxon>Sordariomycetes</taxon>
        <taxon>Sordariomycetidae</taxon>
        <taxon>Ophiostomatales</taxon>
        <taxon>Ophiostomataceae</taxon>
        <taxon>Leptographium</taxon>
    </lineage>
</organism>
<evidence type="ECO:0000259" key="3">
    <source>
        <dbReference type="Pfam" id="PF24181"/>
    </source>
</evidence>
<dbReference type="RefSeq" id="XP_014173467.1">
    <property type="nucleotide sequence ID" value="XM_014317992.1"/>
</dbReference>
<dbReference type="FunFam" id="1.25.10.10:FF:001401">
    <property type="entry name" value="Uncharacterized protein"/>
    <property type="match status" value="1"/>
</dbReference>
<feature type="domain" description="TTI1 C-terminal TPR" evidence="3">
    <location>
        <begin position="823"/>
        <end position="975"/>
    </location>
</feature>
<feature type="compositionally biased region" description="Basic and acidic residues" evidence="1">
    <location>
        <begin position="814"/>
        <end position="830"/>
    </location>
</feature>
<evidence type="ECO:0000256" key="1">
    <source>
        <dbReference type="SAM" id="MobiDB-lite"/>
    </source>
</evidence>
<dbReference type="STRING" id="655863.F0XC52"/>
<feature type="compositionally biased region" description="Acidic residues" evidence="1">
    <location>
        <begin position="855"/>
        <end position="864"/>
    </location>
</feature>
<dbReference type="InterPro" id="IPR016024">
    <property type="entry name" value="ARM-type_fold"/>
</dbReference>
<dbReference type="InterPro" id="IPR049362">
    <property type="entry name" value="TTI1_rpt"/>
</dbReference>
<dbReference type="PANTHER" id="PTHR18460">
    <property type="entry name" value="TEL2 INTERACTING PROTEIN 1 TTI1 FAMILY MEMBER"/>
    <property type="match status" value="1"/>
</dbReference>
<gene>
    <name evidence="4" type="ORF">CMQ_913</name>
</gene>
<protein>
    <submittedName>
        <fullName evidence="4">Heat repeat protein</fullName>
    </submittedName>
</protein>
<dbReference type="Pfam" id="PF21547">
    <property type="entry name" value="TTI1"/>
    <property type="match status" value="1"/>
</dbReference>
<feature type="compositionally biased region" description="Basic and acidic residues" evidence="1">
    <location>
        <begin position="865"/>
        <end position="879"/>
    </location>
</feature>
<dbReference type="PIRSF" id="PIRSF005250">
    <property type="entry name" value="UCP005250"/>
    <property type="match status" value="1"/>
</dbReference>
<dbReference type="Gene3D" id="1.25.10.10">
    <property type="entry name" value="Leucine-rich Repeat Variant"/>
    <property type="match status" value="2"/>
</dbReference>
<dbReference type="eggNOG" id="KOG4524">
    <property type="taxonomic scope" value="Eukaryota"/>
</dbReference>
<dbReference type="Pfam" id="PF24173">
    <property type="entry name" value="TPR_TTI1_N"/>
    <property type="match status" value="1"/>
</dbReference>
<dbReference type="GO" id="GO:0005737">
    <property type="term" value="C:cytoplasm"/>
    <property type="evidence" value="ECO:0007669"/>
    <property type="project" value="TreeGrafter"/>
</dbReference>
<dbReference type="InParanoid" id="F0XC52"/>
<dbReference type="InterPro" id="IPR057567">
    <property type="entry name" value="TPR_TTI1_C"/>
</dbReference>
<dbReference type="OrthoDB" id="49511at2759"/>
<evidence type="ECO:0000259" key="2">
    <source>
        <dbReference type="Pfam" id="PF24173"/>
    </source>
</evidence>
<dbReference type="EMBL" id="GL629765">
    <property type="protein sequence ID" value="EFX03985.1"/>
    <property type="molecule type" value="Genomic_DNA"/>
</dbReference>
<dbReference type="GeneID" id="25982045"/>
<dbReference type="FunCoup" id="F0XC52">
    <property type="interactions" value="536"/>
</dbReference>
<reference evidence="4 5" key="1">
    <citation type="journal article" date="2011" name="Proc. Natl. Acad. Sci. U.S.A.">
        <title>Genome and transcriptome analyses of the mountain pine beetle-fungal symbiont Grosmannia clavigera, a lodgepole pine pathogen.</title>
        <authorList>
            <person name="DiGuistini S."/>
            <person name="Wang Y."/>
            <person name="Liao N.Y."/>
            <person name="Taylor G."/>
            <person name="Tanguay P."/>
            <person name="Feau N."/>
            <person name="Henrissat B."/>
            <person name="Chan S.K."/>
            <person name="Hesse-Orce U."/>
            <person name="Alamouti S.M."/>
            <person name="Tsui C.K.M."/>
            <person name="Docking R.T."/>
            <person name="Levasseur A."/>
            <person name="Haridas S."/>
            <person name="Robertson G."/>
            <person name="Birol I."/>
            <person name="Holt R.A."/>
            <person name="Marra M.A."/>
            <person name="Hamelin R.C."/>
            <person name="Hirst M."/>
            <person name="Jones S.J.M."/>
            <person name="Bohlmann J."/>
            <person name="Breuil C."/>
        </authorList>
    </citation>
    <scope>NUCLEOTIDE SEQUENCE [LARGE SCALE GENOMIC DNA]</scope>
    <source>
        <strain evidence="5">kw1407 / UAMH 11150</strain>
    </source>
</reference>
<dbReference type="InterPro" id="IPR052587">
    <property type="entry name" value="TELO2-interacting_protein_1"/>
</dbReference>
<name>F0XC52_GROCL</name>
<dbReference type="SUPFAM" id="SSF48371">
    <property type="entry name" value="ARM repeat"/>
    <property type="match status" value="1"/>
</dbReference>
<accession>F0XC52</accession>
<feature type="compositionally biased region" description="Basic and acidic residues" evidence="1">
    <location>
        <begin position="840"/>
        <end position="854"/>
    </location>
</feature>
<dbReference type="PANTHER" id="PTHR18460:SF3">
    <property type="entry name" value="TELO2-INTERACTING PROTEIN 1 HOMOLOG"/>
    <property type="match status" value="1"/>
</dbReference>
<keyword evidence="5" id="KW-1185">Reference proteome</keyword>
<dbReference type="InterPro" id="IPR011989">
    <property type="entry name" value="ARM-like"/>
</dbReference>
<dbReference type="AlphaFoldDB" id="F0XC52"/>
<dbReference type="InterPro" id="IPR057566">
    <property type="entry name" value="TPR_TTI1_N"/>
</dbReference>
<dbReference type="Proteomes" id="UP000007796">
    <property type="component" value="Unassembled WGS sequence"/>
</dbReference>
<feature type="domain" description="TTI1 N-terminal TPR" evidence="2">
    <location>
        <begin position="18"/>
        <end position="371"/>
    </location>
</feature>